<evidence type="ECO:0000313" key="1">
    <source>
        <dbReference type="EMBL" id="KAA6392388.1"/>
    </source>
</evidence>
<name>A0A5J4WBQ9_9EUKA</name>
<comment type="caution">
    <text evidence="1">The sequence shown here is derived from an EMBL/GenBank/DDBJ whole genome shotgun (WGS) entry which is preliminary data.</text>
</comment>
<gene>
    <name evidence="1" type="ORF">EZS28_012085</name>
</gene>
<organism evidence="1 2">
    <name type="scientific">Streblomastix strix</name>
    <dbReference type="NCBI Taxonomy" id="222440"/>
    <lineage>
        <taxon>Eukaryota</taxon>
        <taxon>Metamonada</taxon>
        <taxon>Preaxostyla</taxon>
        <taxon>Oxymonadida</taxon>
        <taxon>Streblomastigidae</taxon>
        <taxon>Streblomastix</taxon>
    </lineage>
</organism>
<dbReference type="AlphaFoldDB" id="A0A5J4WBQ9"/>
<sequence length="298" mass="34597">MMSPIIPEVEPQFEKVIDIFQQPFQQTFQQPFQRQLNDVYSKTEADVLLDDKLNISEQIDAYSKKKDDALLLLNADKSELIDAYSKTENDELLEFQLYISDQIDAYNKTKADALLDDKLNLTDQIDAYSKTEDDALFLLKDDNMKLDNYINFTSTQTITGKKQFRIINVSSISKQSKIDASILPTGDGDMLISSLISQYQFQQVRDIALGKSKRYVFATTEEMNTRMEDQENVAKLSIRDNLYLENKQVMDCWLDCTSLRALETELQDMNNVMTILVAQQEEVMQYQIYLLMDTYQYL</sequence>
<proteinExistence type="predicted"/>
<dbReference type="EMBL" id="SNRW01002556">
    <property type="protein sequence ID" value="KAA6392388.1"/>
    <property type="molecule type" value="Genomic_DNA"/>
</dbReference>
<evidence type="ECO:0000313" key="2">
    <source>
        <dbReference type="Proteomes" id="UP000324800"/>
    </source>
</evidence>
<dbReference type="Proteomes" id="UP000324800">
    <property type="component" value="Unassembled WGS sequence"/>
</dbReference>
<protein>
    <submittedName>
        <fullName evidence="1">Uncharacterized protein</fullName>
    </submittedName>
</protein>
<accession>A0A5J4WBQ9</accession>
<reference evidence="1 2" key="1">
    <citation type="submission" date="2019-03" db="EMBL/GenBank/DDBJ databases">
        <title>Single cell metagenomics reveals metabolic interactions within the superorganism composed of flagellate Streblomastix strix and complex community of Bacteroidetes bacteria on its surface.</title>
        <authorList>
            <person name="Treitli S.C."/>
            <person name="Kolisko M."/>
            <person name="Husnik F."/>
            <person name="Keeling P."/>
            <person name="Hampl V."/>
        </authorList>
    </citation>
    <scope>NUCLEOTIDE SEQUENCE [LARGE SCALE GENOMIC DNA]</scope>
    <source>
        <strain evidence="1">ST1C</strain>
    </source>
</reference>